<keyword evidence="1" id="KW-1133">Transmembrane helix</keyword>
<dbReference type="EMBL" id="CP000855">
    <property type="protein sequence ID" value="ACJ16493.1"/>
    <property type="molecule type" value="Genomic_DNA"/>
</dbReference>
<dbReference type="PATRIC" id="fig|523850.10.peg.1013"/>
<dbReference type="Proteomes" id="UP000002727">
    <property type="component" value="Chromosome"/>
</dbReference>
<dbReference type="RefSeq" id="WP_012571965.1">
    <property type="nucleotide sequence ID" value="NC_011529.1"/>
</dbReference>
<keyword evidence="1" id="KW-0472">Membrane</keyword>
<evidence type="ECO:0000313" key="3">
    <source>
        <dbReference type="Proteomes" id="UP000002727"/>
    </source>
</evidence>
<name>B6YWN0_THEON</name>
<proteinExistence type="predicted"/>
<reference evidence="2 3" key="1">
    <citation type="journal article" date="2008" name="J. Bacteriol.">
        <title>The complete genome sequence of Thermococcus onnurineus NA1 reveals a mixed heterotrophic and carboxydotrophic metabolism.</title>
        <authorList>
            <person name="Lee H.S."/>
            <person name="Kang S.G."/>
            <person name="Bae S.S."/>
            <person name="Lim J.K."/>
            <person name="Cho Y."/>
            <person name="Kim Y.J."/>
            <person name="Jeon J.H."/>
            <person name="Cha S.S."/>
            <person name="Kwon K.K."/>
            <person name="Kim H.T."/>
            <person name="Park C.J."/>
            <person name="Lee H.W."/>
            <person name="Kim S.I."/>
            <person name="Chun J."/>
            <person name="Colwell R.R."/>
            <person name="Kim S.J."/>
            <person name="Lee J.H."/>
        </authorList>
    </citation>
    <scope>NUCLEOTIDE SEQUENCE [LARGE SCALE GENOMIC DNA]</scope>
    <source>
        <strain evidence="2 3">NA1</strain>
    </source>
</reference>
<dbReference type="eggNOG" id="arCOG10107">
    <property type="taxonomic scope" value="Archaea"/>
</dbReference>
<dbReference type="KEGG" id="ton:TON_1005"/>
<organism evidence="2 3">
    <name type="scientific">Thermococcus onnurineus (strain NA1)</name>
    <dbReference type="NCBI Taxonomy" id="523850"/>
    <lineage>
        <taxon>Archaea</taxon>
        <taxon>Methanobacteriati</taxon>
        <taxon>Methanobacteriota</taxon>
        <taxon>Thermococci</taxon>
        <taxon>Thermococcales</taxon>
        <taxon>Thermococcaceae</taxon>
        <taxon>Thermococcus</taxon>
    </lineage>
</organism>
<gene>
    <name evidence="2" type="ordered locus">TON_1005</name>
</gene>
<sequence length="326" mass="36833">MKNDKKVLVGFLIFIFAVSLFIIQKDNSPPPNEGEGLHLQNKSSISISVNETGDNKTLVPIATDGVNFEGETTGFIQCLSVIQVKSQYYQSGLEHLVNFTLFLNGTLKANVTLEGVEGNYFCVPEGVVVYSYYPGERRSSVALFDYNLTIIWKEKYRAFPEMYHNGSIILVDSCIYFVNTSDGNLSRKICPDVRRPYISHIRILGETVYYTVGYYDIDLWKTRALIYLVRAEEVKKSEIATIEGHPLGVRLLIDANDEYVAVAYYLHDEIGNEKNGICVFTAGRLIKIACKEFEDGERPLKVKLEGNIVYVQTTKGVKAYKILSPW</sequence>
<protein>
    <submittedName>
        <fullName evidence="2">Uncharacterized protein</fullName>
    </submittedName>
</protein>
<keyword evidence="1" id="KW-0812">Transmembrane</keyword>
<dbReference type="HOGENOM" id="CLU_910965_0_0_2"/>
<evidence type="ECO:0000313" key="2">
    <source>
        <dbReference type="EMBL" id="ACJ16493.1"/>
    </source>
</evidence>
<dbReference type="AlphaFoldDB" id="B6YWN0"/>
<dbReference type="OrthoDB" id="93466at2157"/>
<accession>B6YWN0</accession>
<keyword evidence="3" id="KW-1185">Reference proteome</keyword>
<dbReference type="GeneID" id="7017309"/>
<evidence type="ECO:0000256" key="1">
    <source>
        <dbReference type="SAM" id="Phobius"/>
    </source>
</evidence>
<feature type="transmembrane region" description="Helical" evidence="1">
    <location>
        <begin position="7"/>
        <end position="23"/>
    </location>
</feature>